<dbReference type="RefSeq" id="WP_218112849.1">
    <property type="nucleotide sequence ID" value="NZ_CP065383.1"/>
</dbReference>
<gene>
    <name evidence="2" type="ORF">RT761_00872</name>
</gene>
<organism evidence="2 3">
    <name type="scientific">Atribacter laminatus</name>
    <dbReference type="NCBI Taxonomy" id="2847778"/>
    <lineage>
        <taxon>Bacteria</taxon>
        <taxon>Pseudomonadati</taxon>
        <taxon>Atribacterota</taxon>
        <taxon>Atribacteria</taxon>
        <taxon>Atribacterales</taxon>
        <taxon>Atribacteraceae</taxon>
        <taxon>Atribacter</taxon>
    </lineage>
</organism>
<keyword evidence="3" id="KW-1185">Reference proteome</keyword>
<dbReference type="KEGG" id="alam:RT761_00872"/>
<dbReference type="InterPro" id="IPR035917">
    <property type="entry name" value="YjbQ-like_sf"/>
</dbReference>
<dbReference type="PIRSF" id="PIRSF004681">
    <property type="entry name" value="UCP004681"/>
    <property type="match status" value="1"/>
</dbReference>
<dbReference type="InterPro" id="IPR001602">
    <property type="entry name" value="UPF0047_YjbQ-like"/>
</dbReference>
<dbReference type="Gene3D" id="2.60.120.460">
    <property type="entry name" value="YjbQ-like"/>
    <property type="match status" value="1"/>
</dbReference>
<accession>A0A7T1F2T4</accession>
<dbReference type="PANTHER" id="PTHR30615:SF8">
    <property type="entry name" value="UPF0047 PROTEIN C4A8.02C"/>
    <property type="match status" value="1"/>
</dbReference>
<dbReference type="Proteomes" id="UP000594463">
    <property type="component" value="Chromosome"/>
</dbReference>
<dbReference type="Pfam" id="PF01894">
    <property type="entry name" value="YjbQ"/>
    <property type="match status" value="1"/>
</dbReference>
<dbReference type="EMBL" id="CP065383">
    <property type="protein sequence ID" value="QPM67660.1"/>
    <property type="molecule type" value="Genomic_DNA"/>
</dbReference>
<dbReference type="AlphaFoldDB" id="A0A7T1F2T4"/>
<proteinExistence type="inferred from homology"/>
<dbReference type="PROSITE" id="PS01314">
    <property type="entry name" value="UPF0047"/>
    <property type="match status" value="1"/>
</dbReference>
<protein>
    <recommendedName>
        <fullName evidence="4">YjbQ family protein</fullName>
    </recommendedName>
</protein>
<reference evidence="2 3" key="1">
    <citation type="journal article" date="2021" name="Nat. Commun.">
        <title>Isolation of a member of the candidate phylum Atribacteria reveals a unique cell membrane structure.</title>
        <authorList>
            <person name="Taiki K."/>
            <person name="Nobu M.K."/>
            <person name="Kusada H."/>
            <person name="Meng X.-Y."/>
            <person name="Hosoki N."/>
            <person name="Uematsu K."/>
            <person name="Yoshioka H."/>
            <person name="Kamagata Y."/>
            <person name="Tamaki H."/>
        </authorList>
    </citation>
    <scope>NUCLEOTIDE SEQUENCE [LARGE SCALE GENOMIC DNA]</scope>
    <source>
        <strain evidence="2 3">RT761</strain>
    </source>
</reference>
<dbReference type="PANTHER" id="PTHR30615">
    <property type="entry name" value="UNCHARACTERIZED PROTEIN YJBQ-RELATED"/>
    <property type="match status" value="1"/>
</dbReference>
<dbReference type="SUPFAM" id="SSF111038">
    <property type="entry name" value="YjbQ-like"/>
    <property type="match status" value="1"/>
</dbReference>
<comment type="similarity">
    <text evidence="1">Belongs to the UPF0047 family.</text>
</comment>
<evidence type="ECO:0000256" key="1">
    <source>
        <dbReference type="ARBA" id="ARBA00005534"/>
    </source>
</evidence>
<name>A0A7T1F2T4_ATRLM</name>
<evidence type="ECO:0000313" key="2">
    <source>
        <dbReference type="EMBL" id="QPM67660.1"/>
    </source>
</evidence>
<evidence type="ECO:0000313" key="3">
    <source>
        <dbReference type="Proteomes" id="UP000594463"/>
    </source>
</evidence>
<evidence type="ECO:0008006" key="4">
    <source>
        <dbReference type="Google" id="ProtNLM"/>
    </source>
</evidence>
<dbReference type="NCBIfam" id="TIGR00149">
    <property type="entry name" value="TIGR00149_YjbQ"/>
    <property type="match status" value="1"/>
</dbReference>
<sequence>MFTEIQLQTQRQEEFVSITRLLREVVKNSGTKEGIAIIQIPHTTAGVTINESADPDVVNDIVRTLKVMVPDRFDYLHREGNSPAHIKASLMGSSALVIIKEGDLMLGTWQGVFFCEFDGPRSRKIWVKII</sequence>